<name>V4RH07_9HYPH</name>
<dbReference type="Pfam" id="PF03900">
    <property type="entry name" value="Porphobil_deamC"/>
    <property type="match status" value="1"/>
</dbReference>
<dbReference type="HAMAP" id="MF_00260">
    <property type="entry name" value="Porphobil_deam"/>
    <property type="match status" value="1"/>
</dbReference>
<evidence type="ECO:0000259" key="9">
    <source>
        <dbReference type="Pfam" id="PF01379"/>
    </source>
</evidence>
<dbReference type="eggNOG" id="COG0181">
    <property type="taxonomic scope" value="Bacteria"/>
</dbReference>
<dbReference type="FunFam" id="3.40.190.10:FF:000004">
    <property type="entry name" value="Porphobilinogen deaminase"/>
    <property type="match status" value="1"/>
</dbReference>
<dbReference type="SUPFAM" id="SSF53850">
    <property type="entry name" value="Periplasmic binding protein-like II"/>
    <property type="match status" value="1"/>
</dbReference>
<feature type="domain" description="Porphobilinogen deaminase N-terminal" evidence="9">
    <location>
        <begin position="6"/>
        <end position="210"/>
    </location>
</feature>
<feature type="domain" description="Porphobilinogen deaminase C-terminal" evidence="10">
    <location>
        <begin position="229"/>
        <end position="296"/>
    </location>
</feature>
<dbReference type="InterPro" id="IPR022417">
    <property type="entry name" value="Porphobilin_deaminase_N"/>
</dbReference>
<dbReference type="STRING" id="631454.N177_3711"/>
<dbReference type="InterPro" id="IPR000860">
    <property type="entry name" value="HemC"/>
</dbReference>
<evidence type="ECO:0000256" key="2">
    <source>
        <dbReference type="ARBA" id="ARBA00004735"/>
    </source>
</evidence>
<feature type="modified residue" description="S-(dipyrrolylmethanemethyl)cysteine" evidence="8">
    <location>
        <position position="243"/>
    </location>
</feature>
<gene>
    <name evidence="8" type="primary">hemC</name>
    <name evidence="11" type="ORF">N177_3711</name>
</gene>
<comment type="function">
    <text evidence="1 8">Tetrapolymerization of the monopyrrole PBG into the hydroxymethylbilane pre-uroporphyrinogen in several discrete steps.</text>
</comment>
<dbReference type="PROSITE" id="PS00533">
    <property type="entry name" value="PORPHOBILINOGEN_DEAM"/>
    <property type="match status" value="1"/>
</dbReference>
<proteinExistence type="inferred from homology"/>
<accession>V4RH07</accession>
<dbReference type="SUPFAM" id="SSF54782">
    <property type="entry name" value="Porphobilinogen deaminase (hydroxymethylbilane synthase), C-terminal domain"/>
    <property type="match status" value="1"/>
</dbReference>
<organism evidence="11 12">
    <name type="scientific">Lutibaculum baratangense AMV1</name>
    <dbReference type="NCBI Taxonomy" id="631454"/>
    <lineage>
        <taxon>Bacteria</taxon>
        <taxon>Pseudomonadati</taxon>
        <taxon>Pseudomonadota</taxon>
        <taxon>Alphaproteobacteria</taxon>
        <taxon>Hyphomicrobiales</taxon>
        <taxon>Tepidamorphaceae</taxon>
        <taxon>Lutibaculum</taxon>
    </lineage>
</organism>
<dbReference type="EC" id="2.5.1.61" evidence="8"/>
<evidence type="ECO:0000313" key="12">
    <source>
        <dbReference type="Proteomes" id="UP000017819"/>
    </source>
</evidence>
<evidence type="ECO:0000256" key="4">
    <source>
        <dbReference type="ARBA" id="ARBA00011245"/>
    </source>
</evidence>
<keyword evidence="12" id="KW-1185">Reference proteome</keyword>
<dbReference type="InterPro" id="IPR022418">
    <property type="entry name" value="Porphobilinogen_deaminase_C"/>
</dbReference>
<dbReference type="GO" id="GO:0006782">
    <property type="term" value="P:protoporphyrinogen IX biosynthetic process"/>
    <property type="evidence" value="ECO:0007669"/>
    <property type="project" value="UniProtKB-UniRule"/>
</dbReference>
<protein>
    <recommendedName>
        <fullName evidence="8">Porphobilinogen deaminase</fullName>
        <shortName evidence="8">PBG</shortName>
        <ecNumber evidence="8">2.5.1.61</ecNumber>
    </recommendedName>
    <alternativeName>
        <fullName evidence="8">Hydroxymethylbilane synthase</fullName>
        <shortName evidence="8">HMBS</shortName>
    </alternativeName>
    <alternativeName>
        <fullName evidence="8">Pre-uroporphyrinogen synthase</fullName>
    </alternativeName>
</protein>
<dbReference type="PANTHER" id="PTHR11557:SF0">
    <property type="entry name" value="PORPHOBILINOGEN DEAMINASE"/>
    <property type="match status" value="1"/>
</dbReference>
<evidence type="ECO:0000256" key="6">
    <source>
        <dbReference type="ARBA" id="ARBA00023244"/>
    </source>
</evidence>
<dbReference type="PRINTS" id="PR00151">
    <property type="entry name" value="PORPHBDMNASE"/>
</dbReference>
<dbReference type="GO" id="GO:0005737">
    <property type="term" value="C:cytoplasm"/>
    <property type="evidence" value="ECO:0007669"/>
    <property type="project" value="UniProtKB-UniRule"/>
</dbReference>
<reference evidence="11 12" key="1">
    <citation type="journal article" date="2014" name="Genome Announc.">
        <title>Draft Genome Sequence of Lutibaculum baratangense Strain AMV1T, Isolated from a Mud Volcano in Andamans, India.</title>
        <authorList>
            <person name="Singh A."/>
            <person name="Sreenivas A."/>
            <person name="Sathyanarayana Reddy G."/>
            <person name="Pinnaka A.K."/>
            <person name="Shivaji S."/>
        </authorList>
    </citation>
    <scope>NUCLEOTIDE SEQUENCE [LARGE SCALE GENOMIC DNA]</scope>
    <source>
        <strain evidence="11 12">AMV1</strain>
    </source>
</reference>
<comment type="similarity">
    <text evidence="3 8">Belongs to the HMBS family.</text>
</comment>
<dbReference type="PATRIC" id="fig|631454.5.peg.3664"/>
<keyword evidence="6 8" id="KW-0627">Porphyrin biosynthesis</keyword>
<dbReference type="NCBIfam" id="TIGR00212">
    <property type="entry name" value="hemC"/>
    <property type="match status" value="1"/>
</dbReference>
<dbReference type="Gene3D" id="3.30.160.40">
    <property type="entry name" value="Porphobilinogen deaminase, C-terminal domain"/>
    <property type="match status" value="1"/>
</dbReference>
<dbReference type="Proteomes" id="UP000017819">
    <property type="component" value="Unassembled WGS sequence"/>
</dbReference>
<evidence type="ECO:0000256" key="3">
    <source>
        <dbReference type="ARBA" id="ARBA00005638"/>
    </source>
</evidence>
<evidence type="ECO:0000256" key="7">
    <source>
        <dbReference type="ARBA" id="ARBA00048169"/>
    </source>
</evidence>
<dbReference type="Gene3D" id="3.40.190.10">
    <property type="entry name" value="Periplasmic binding protein-like II"/>
    <property type="match status" value="2"/>
</dbReference>
<dbReference type="UniPathway" id="UPA00251">
    <property type="reaction ID" value="UER00319"/>
</dbReference>
<evidence type="ECO:0000256" key="1">
    <source>
        <dbReference type="ARBA" id="ARBA00002869"/>
    </source>
</evidence>
<keyword evidence="5 8" id="KW-0808">Transferase</keyword>
<comment type="caution">
    <text evidence="11">The sequence shown here is derived from an EMBL/GenBank/DDBJ whole genome shotgun (WGS) entry which is preliminary data.</text>
</comment>
<comment type="cofactor">
    <cofactor evidence="8">
        <name>dipyrromethane</name>
        <dbReference type="ChEBI" id="CHEBI:60342"/>
    </cofactor>
    <text evidence="8">Binds 1 dipyrromethane group covalently.</text>
</comment>
<dbReference type="FunFam" id="3.40.190.10:FF:000005">
    <property type="entry name" value="Porphobilinogen deaminase"/>
    <property type="match status" value="1"/>
</dbReference>
<dbReference type="PANTHER" id="PTHR11557">
    <property type="entry name" value="PORPHOBILINOGEN DEAMINASE"/>
    <property type="match status" value="1"/>
</dbReference>
<sequence>MIDFPVRIATRGSPLALAQAHEVRDRLAAAHNLGQEAFEIVVIRTTGDRITDRPLSEAGGKGLFTKEIEEALADDRADLAVHSAKDVPTWLPDGMTLSAVLPREDPRDAFISHVASDLAGLPRGSVVGTASLRRQALVRRARPDLEVVTFRGNVQTRLEKLRRGEVQATLLAAAGLNRLGMPEVATSVFDPAGFLPALGQGIIAIETRAGGAMAAFVAAIDHADSAAALQCERAFLTVLDGSCRTPIAGHATVEGDRISFSGLVISPDGRTEFATSRSGAVGEAGALGQDAAEEIIAEAGEAFLAELRSH</sequence>
<comment type="subunit">
    <text evidence="4 8">Monomer.</text>
</comment>
<evidence type="ECO:0000256" key="8">
    <source>
        <dbReference type="HAMAP-Rule" id="MF_00260"/>
    </source>
</evidence>
<dbReference type="PIRSF" id="PIRSF001438">
    <property type="entry name" value="4pyrrol_synth_OHMeBilane_synth"/>
    <property type="match status" value="1"/>
</dbReference>
<dbReference type="EMBL" id="AWXZ01000040">
    <property type="protein sequence ID" value="ESR22575.1"/>
    <property type="molecule type" value="Genomic_DNA"/>
</dbReference>
<comment type="miscellaneous">
    <text evidence="8">The porphobilinogen subunits are added to the dipyrromethane group.</text>
</comment>
<comment type="pathway">
    <text evidence="2">Porphyrin-containing compound metabolism; protoporphyrin-IX biosynthesis; coproporphyrinogen-III from 5-aminolevulinate: step 2/4.</text>
</comment>
<dbReference type="InterPro" id="IPR036803">
    <property type="entry name" value="Porphobilinogen_deaminase_C_sf"/>
</dbReference>
<comment type="catalytic activity">
    <reaction evidence="7 8">
        <text>4 porphobilinogen + H2O = hydroxymethylbilane + 4 NH4(+)</text>
        <dbReference type="Rhea" id="RHEA:13185"/>
        <dbReference type="ChEBI" id="CHEBI:15377"/>
        <dbReference type="ChEBI" id="CHEBI:28938"/>
        <dbReference type="ChEBI" id="CHEBI:57845"/>
        <dbReference type="ChEBI" id="CHEBI:58126"/>
        <dbReference type="EC" id="2.5.1.61"/>
    </reaction>
</comment>
<dbReference type="InterPro" id="IPR022419">
    <property type="entry name" value="Porphobilin_deaminase_cofac_BS"/>
</dbReference>
<dbReference type="GO" id="GO:0004418">
    <property type="term" value="F:hydroxymethylbilane synthase activity"/>
    <property type="evidence" value="ECO:0007669"/>
    <property type="project" value="UniProtKB-UniRule"/>
</dbReference>
<evidence type="ECO:0000256" key="5">
    <source>
        <dbReference type="ARBA" id="ARBA00022679"/>
    </source>
</evidence>
<dbReference type="Pfam" id="PF01379">
    <property type="entry name" value="Porphobil_deam"/>
    <property type="match status" value="1"/>
</dbReference>
<dbReference type="AlphaFoldDB" id="V4RH07"/>
<evidence type="ECO:0000259" key="10">
    <source>
        <dbReference type="Pfam" id="PF03900"/>
    </source>
</evidence>
<evidence type="ECO:0000313" key="11">
    <source>
        <dbReference type="EMBL" id="ESR22575.1"/>
    </source>
</evidence>